<sequence length="159" mass="18388">MKRKWTYSLVTIFLFSVFGFYFLITKKGNNQFFKCNAEIHFEISKNKSLIEANTSLLLASNKVAILDVKGIITKQGMDFNVERKVYFNYSRESEGGYYYFEILKEEDYALENSASDELFNEVMFGNKKSFYMSITPVGSGGFELSEMLFPVAICYTTRT</sequence>
<evidence type="ECO:0000313" key="3">
    <source>
        <dbReference type="Proteomes" id="UP001589792"/>
    </source>
</evidence>
<organism evidence="2 3">
    <name type="scientific">Serratia aquatilis</name>
    <dbReference type="NCBI Taxonomy" id="1737515"/>
    <lineage>
        <taxon>Bacteria</taxon>
        <taxon>Pseudomonadati</taxon>
        <taxon>Pseudomonadota</taxon>
        <taxon>Gammaproteobacteria</taxon>
        <taxon>Enterobacterales</taxon>
        <taxon>Yersiniaceae</taxon>
        <taxon>Serratia</taxon>
    </lineage>
</organism>
<gene>
    <name evidence="2" type="ORF">ACFFJ3_15975</name>
</gene>
<keyword evidence="1" id="KW-1133">Transmembrane helix</keyword>
<dbReference type="RefSeq" id="WP_380677103.1">
    <property type="nucleotide sequence ID" value="NZ_CP173186.1"/>
</dbReference>
<keyword evidence="1" id="KW-0812">Transmembrane</keyword>
<keyword evidence="3" id="KW-1185">Reference proteome</keyword>
<accession>A0ABV6EG54</accession>
<dbReference type="EMBL" id="JBHLXG010000017">
    <property type="protein sequence ID" value="MFC0227975.1"/>
    <property type="molecule type" value="Genomic_DNA"/>
</dbReference>
<reference evidence="2 3" key="1">
    <citation type="submission" date="2024-09" db="EMBL/GenBank/DDBJ databases">
        <authorList>
            <person name="Sun Q."/>
            <person name="Mori K."/>
        </authorList>
    </citation>
    <scope>NUCLEOTIDE SEQUENCE [LARGE SCALE GENOMIC DNA]</scope>
    <source>
        <strain evidence="2 3">CCM 8626</strain>
    </source>
</reference>
<comment type="caution">
    <text evidence="2">The sequence shown here is derived from an EMBL/GenBank/DDBJ whole genome shotgun (WGS) entry which is preliminary data.</text>
</comment>
<evidence type="ECO:0008006" key="4">
    <source>
        <dbReference type="Google" id="ProtNLM"/>
    </source>
</evidence>
<protein>
    <recommendedName>
        <fullName evidence="4">FidL-like membrane protein</fullName>
    </recommendedName>
</protein>
<name>A0ABV6EG54_9GAMM</name>
<dbReference type="Proteomes" id="UP001589792">
    <property type="component" value="Unassembled WGS sequence"/>
</dbReference>
<feature type="transmembrane region" description="Helical" evidence="1">
    <location>
        <begin position="6"/>
        <end position="24"/>
    </location>
</feature>
<keyword evidence="1" id="KW-0472">Membrane</keyword>
<proteinExistence type="predicted"/>
<evidence type="ECO:0000256" key="1">
    <source>
        <dbReference type="SAM" id="Phobius"/>
    </source>
</evidence>
<evidence type="ECO:0000313" key="2">
    <source>
        <dbReference type="EMBL" id="MFC0227975.1"/>
    </source>
</evidence>